<evidence type="ECO:0000256" key="2">
    <source>
        <dbReference type="SAM" id="Phobius"/>
    </source>
</evidence>
<keyword evidence="2" id="KW-1133">Transmembrane helix</keyword>
<keyword evidence="2" id="KW-0812">Transmembrane</keyword>
<protein>
    <submittedName>
        <fullName evidence="4">Outer membrane protein with beta-barrel domain</fullName>
    </submittedName>
</protein>
<dbReference type="OrthoDB" id="1523584at2"/>
<feature type="compositionally biased region" description="Polar residues" evidence="1">
    <location>
        <begin position="95"/>
        <end position="113"/>
    </location>
</feature>
<dbReference type="InterPro" id="IPR011250">
    <property type="entry name" value="OMP/PagP_B-barrel"/>
</dbReference>
<keyword evidence="2" id="KW-0472">Membrane</keyword>
<comment type="caution">
    <text evidence="4">The sequence shown here is derived from an EMBL/GenBank/DDBJ whole genome shotgun (WGS) entry which is preliminary data.</text>
</comment>
<feature type="transmembrane region" description="Helical" evidence="2">
    <location>
        <begin position="50"/>
        <end position="71"/>
    </location>
</feature>
<feature type="region of interest" description="Disordered" evidence="1">
    <location>
        <begin position="79"/>
        <end position="114"/>
    </location>
</feature>
<dbReference type="AlphaFoldDB" id="A0A4R6IT79"/>
<feature type="domain" description="Outer membrane protein beta-barrel" evidence="3">
    <location>
        <begin position="244"/>
        <end position="395"/>
    </location>
</feature>
<name>A0A4R6IT79_9BACT</name>
<reference evidence="4 5" key="1">
    <citation type="submission" date="2019-03" db="EMBL/GenBank/DDBJ databases">
        <title>Genomic Encyclopedia of Archaeal and Bacterial Type Strains, Phase II (KMG-II): from individual species to whole genera.</title>
        <authorList>
            <person name="Goeker M."/>
        </authorList>
    </citation>
    <scope>NUCLEOTIDE SEQUENCE [LARGE SCALE GENOMIC DNA]</scope>
    <source>
        <strain evidence="4 5">DSM 28323</strain>
    </source>
</reference>
<gene>
    <name evidence="4" type="ORF">BC659_2647</name>
</gene>
<dbReference type="Pfam" id="PF13568">
    <property type="entry name" value="OMP_b-brl_2"/>
    <property type="match status" value="1"/>
</dbReference>
<dbReference type="EMBL" id="SNWP01000012">
    <property type="protein sequence ID" value="TDO25724.1"/>
    <property type="molecule type" value="Genomic_DNA"/>
</dbReference>
<evidence type="ECO:0000313" key="4">
    <source>
        <dbReference type="EMBL" id="TDO25724.1"/>
    </source>
</evidence>
<keyword evidence="5" id="KW-1185">Reference proteome</keyword>
<evidence type="ECO:0000259" key="3">
    <source>
        <dbReference type="Pfam" id="PF13568"/>
    </source>
</evidence>
<dbReference type="InterPro" id="IPR025665">
    <property type="entry name" value="Beta-barrel_OMP_2"/>
</dbReference>
<organism evidence="4 5">
    <name type="scientific">Sediminibacterium goheungense</name>
    <dbReference type="NCBI Taxonomy" id="1086393"/>
    <lineage>
        <taxon>Bacteria</taxon>
        <taxon>Pseudomonadati</taxon>
        <taxon>Bacteroidota</taxon>
        <taxon>Chitinophagia</taxon>
        <taxon>Chitinophagales</taxon>
        <taxon>Chitinophagaceae</taxon>
        <taxon>Sediminibacterium</taxon>
    </lineage>
</organism>
<dbReference type="RefSeq" id="WP_133475218.1">
    <property type="nucleotide sequence ID" value="NZ_SNWP01000012.1"/>
</dbReference>
<accession>A0A4R6IT79</accession>
<dbReference type="Proteomes" id="UP000295741">
    <property type="component" value="Unassembled WGS sequence"/>
</dbReference>
<dbReference type="SUPFAM" id="SSF56925">
    <property type="entry name" value="OMPA-like"/>
    <property type="match status" value="1"/>
</dbReference>
<evidence type="ECO:0000313" key="5">
    <source>
        <dbReference type="Proteomes" id="UP000295741"/>
    </source>
</evidence>
<evidence type="ECO:0000256" key="1">
    <source>
        <dbReference type="SAM" id="MobiDB-lite"/>
    </source>
</evidence>
<sequence>MSDLNNDNRLEQLSRKAADAYTAPGGASWEKMEAALDKVMPVEEKKRRPFIFWWLLPFLLLAGAGILYTLWPEPAAISSTAPASAKNKTDKPEKNTSTATEQEPDNNTAITKENISNINSNNVSKTVAAVIPVVKKQKYISTTATAVTSNRGSLQVTDKNTEQVKEAAPKQATVQTVTAVVPATEPVATTNTTTVNSIRPTIDSGSKQTTDRIIEKTDTATQVPLTDTLETRNDIVKKEKAKESKFSFAFLAGMDASTVKFTYTGKSGINAGVILGYHFNESWSLHTGIIYTKKNYAVAGEDFHAPKNSWIANYKLTKVEGFCNMWELPLLVRYQFKPGSKRSFFVSSGISSYFMTRENYDYSYYWNGQPVTRNSNYPNGNTHLLSILRLSAGWRKNIGPGASVLIEPYAALPLRGVGFGSIRLSSFGLNFSLQLRQPSEKK</sequence>
<proteinExistence type="predicted"/>